<keyword evidence="2" id="KW-1185">Reference proteome</keyword>
<organism evidence="1 2">
    <name type="scientific">Streptosporangium brasiliense</name>
    <dbReference type="NCBI Taxonomy" id="47480"/>
    <lineage>
        <taxon>Bacteria</taxon>
        <taxon>Bacillati</taxon>
        <taxon>Actinomycetota</taxon>
        <taxon>Actinomycetes</taxon>
        <taxon>Streptosporangiales</taxon>
        <taxon>Streptosporangiaceae</taxon>
        <taxon>Streptosporangium</taxon>
    </lineage>
</organism>
<evidence type="ECO:0000313" key="2">
    <source>
        <dbReference type="Proteomes" id="UP001230426"/>
    </source>
</evidence>
<dbReference type="InterPro" id="IPR036661">
    <property type="entry name" value="Luciferase-like_sf"/>
</dbReference>
<sequence length="50" mass="5376">MGPKPQVAERIEECAALGIEESVLSGYPHLEEAYRSGEGVLPRVLAPVAR</sequence>
<evidence type="ECO:0000313" key="1">
    <source>
        <dbReference type="EMBL" id="MDP9870076.1"/>
    </source>
</evidence>
<dbReference type="EMBL" id="JAUSRB010000002">
    <property type="protein sequence ID" value="MDP9870076.1"/>
    <property type="molecule type" value="Genomic_DNA"/>
</dbReference>
<gene>
    <name evidence="1" type="ORF">J2S55_009342</name>
</gene>
<dbReference type="Proteomes" id="UP001230426">
    <property type="component" value="Unassembled WGS sequence"/>
</dbReference>
<proteinExistence type="predicted"/>
<dbReference type="SUPFAM" id="SSF51679">
    <property type="entry name" value="Bacterial luciferase-like"/>
    <property type="match status" value="1"/>
</dbReference>
<comment type="caution">
    <text evidence="1">The sequence shown here is derived from an EMBL/GenBank/DDBJ whole genome shotgun (WGS) entry which is preliminary data.</text>
</comment>
<reference evidence="1 2" key="1">
    <citation type="submission" date="2023-07" db="EMBL/GenBank/DDBJ databases">
        <title>Sequencing the genomes of 1000 actinobacteria strains.</title>
        <authorList>
            <person name="Klenk H.-P."/>
        </authorList>
    </citation>
    <scope>NUCLEOTIDE SEQUENCE [LARGE SCALE GENOMIC DNA]</scope>
    <source>
        <strain evidence="1 2">DSM 44109</strain>
    </source>
</reference>
<dbReference type="Gene3D" id="3.20.20.30">
    <property type="entry name" value="Luciferase-like domain"/>
    <property type="match status" value="1"/>
</dbReference>
<accession>A0ABT9RLA0</accession>
<protein>
    <submittedName>
        <fullName evidence="1">Alkanesulfonate monooxygenase SsuD/methylene tetrahydromethanopterin reductase-like flavin-dependent oxidoreductase (Luciferase family)</fullName>
    </submittedName>
</protein>
<name>A0ABT9RLA0_9ACTN</name>